<dbReference type="InParanoid" id="A9AVA8"/>
<name>A9AVA8_HERA2</name>
<dbReference type="AlphaFoldDB" id="A9AVA8"/>
<proteinExistence type="predicted"/>
<dbReference type="eggNOG" id="ENOG5032X0G">
    <property type="taxonomic scope" value="Bacteria"/>
</dbReference>
<dbReference type="KEGG" id="hau:Haur_0538"/>
<dbReference type="Proteomes" id="UP000000787">
    <property type="component" value="Chromosome"/>
</dbReference>
<dbReference type="Pfam" id="PF14460">
    <property type="entry name" value="Prok-E2_D"/>
    <property type="match status" value="1"/>
</dbReference>
<protein>
    <recommendedName>
        <fullName evidence="3">PRTRC system protein B</fullName>
    </recommendedName>
</protein>
<reference evidence="1 2" key="1">
    <citation type="journal article" date="2011" name="Stand. Genomic Sci.">
        <title>Complete genome sequence of the filamentous gliding predatory bacterium Herpetosiphon aurantiacus type strain (114-95(T)).</title>
        <authorList>
            <person name="Kiss H."/>
            <person name="Nett M."/>
            <person name="Domin N."/>
            <person name="Martin K."/>
            <person name="Maresca J.A."/>
            <person name="Copeland A."/>
            <person name="Lapidus A."/>
            <person name="Lucas S."/>
            <person name="Berry K.W."/>
            <person name="Glavina Del Rio T."/>
            <person name="Dalin E."/>
            <person name="Tice H."/>
            <person name="Pitluck S."/>
            <person name="Richardson P."/>
            <person name="Bruce D."/>
            <person name="Goodwin L."/>
            <person name="Han C."/>
            <person name="Detter J.C."/>
            <person name="Schmutz J."/>
            <person name="Brettin T."/>
            <person name="Land M."/>
            <person name="Hauser L."/>
            <person name="Kyrpides N.C."/>
            <person name="Ivanova N."/>
            <person name="Goker M."/>
            <person name="Woyke T."/>
            <person name="Klenk H.P."/>
            <person name="Bryant D.A."/>
        </authorList>
    </citation>
    <scope>NUCLEOTIDE SEQUENCE [LARGE SCALE GENOMIC DNA]</scope>
    <source>
        <strain evidence="2">ATCC 23779 / DSM 785 / 114-95</strain>
    </source>
</reference>
<dbReference type="HOGENOM" id="CLU_085624_1_0_0"/>
<sequence length="212" mass="23560">MFDKSPKLQLDFFDNAVIMTRREPSGWSSYPVDVSEVAKVLSGIPQSSGLLPQNTLGYGSYKGSSFYCMYIPPKSITIELANNDRLTIPIPPLVWRGWKQNYQIWALATEAYPLASTPLFMAPFPNVYPNAMICWGDSDDRLPAGPSTMQAMLDLFLIGSRFNTHLVGGKSMRSSGNIINLYHRIKGKAMYPLHDLCATDLVLENVLEGGFA</sequence>
<accession>A9AVA8</accession>
<gene>
    <name evidence="1" type="ordered locus">Haur_0538</name>
</gene>
<dbReference type="STRING" id="316274.Haur_0538"/>
<keyword evidence="2" id="KW-1185">Reference proteome</keyword>
<dbReference type="EMBL" id="CP000875">
    <property type="protein sequence ID" value="ABX03186.1"/>
    <property type="molecule type" value="Genomic_DNA"/>
</dbReference>
<evidence type="ECO:0008006" key="3">
    <source>
        <dbReference type="Google" id="ProtNLM"/>
    </source>
</evidence>
<organism evidence="1 2">
    <name type="scientific">Herpetosiphon aurantiacus (strain ATCC 23779 / DSM 785 / 114-95)</name>
    <dbReference type="NCBI Taxonomy" id="316274"/>
    <lineage>
        <taxon>Bacteria</taxon>
        <taxon>Bacillati</taxon>
        <taxon>Chloroflexota</taxon>
        <taxon>Chloroflexia</taxon>
        <taxon>Herpetosiphonales</taxon>
        <taxon>Herpetosiphonaceae</taxon>
        <taxon>Herpetosiphon</taxon>
    </lineage>
</organism>
<evidence type="ECO:0000313" key="2">
    <source>
        <dbReference type="Proteomes" id="UP000000787"/>
    </source>
</evidence>
<evidence type="ECO:0000313" key="1">
    <source>
        <dbReference type="EMBL" id="ABX03186.1"/>
    </source>
</evidence>
<dbReference type="BioCyc" id="HAUR316274:GHYA-547-MONOMER"/>
<dbReference type="InterPro" id="IPR032787">
    <property type="entry name" value="Prok-E2_D"/>
</dbReference>